<sequence length="48" mass="5504">MQQASRDWSRLSSILMFSALFRISCHMEVPCDEEVFGSFSSNIKMTSL</sequence>
<protein>
    <submittedName>
        <fullName evidence="2">Uncharacterized protein</fullName>
    </submittedName>
</protein>
<keyword evidence="1" id="KW-0732">Signal</keyword>
<feature type="signal peptide" evidence="1">
    <location>
        <begin position="1"/>
        <end position="26"/>
    </location>
</feature>
<feature type="chain" id="PRO_5019440370" evidence="1">
    <location>
        <begin position="27"/>
        <end position="48"/>
    </location>
</feature>
<name>A0A420IPW6_9PEZI</name>
<evidence type="ECO:0000256" key="1">
    <source>
        <dbReference type="SAM" id="SignalP"/>
    </source>
</evidence>
<dbReference type="AlphaFoldDB" id="A0A420IPW6"/>
<proteinExistence type="predicted"/>
<evidence type="ECO:0000313" key="3">
    <source>
        <dbReference type="Proteomes" id="UP000285326"/>
    </source>
</evidence>
<comment type="caution">
    <text evidence="2">The sequence shown here is derived from an EMBL/GenBank/DDBJ whole genome shotgun (WGS) entry which is preliminary data.</text>
</comment>
<evidence type="ECO:0000313" key="2">
    <source>
        <dbReference type="EMBL" id="RKF76542.1"/>
    </source>
</evidence>
<accession>A0A420IPW6</accession>
<reference evidence="2 3" key="1">
    <citation type="journal article" date="2018" name="BMC Genomics">
        <title>Comparative genome analyses reveal sequence features reflecting distinct modes of host-adaptation between dicot and monocot powdery mildew.</title>
        <authorList>
            <person name="Wu Y."/>
            <person name="Ma X."/>
            <person name="Pan Z."/>
            <person name="Kale S.D."/>
            <person name="Song Y."/>
            <person name="King H."/>
            <person name="Zhang Q."/>
            <person name="Presley C."/>
            <person name="Deng X."/>
            <person name="Wei C.I."/>
            <person name="Xiao S."/>
        </authorList>
    </citation>
    <scope>NUCLEOTIDE SEQUENCE [LARGE SCALE GENOMIC DNA]</scope>
    <source>
        <strain evidence="2">UMSG1</strain>
    </source>
</reference>
<dbReference type="EMBL" id="MCBS01022655">
    <property type="protein sequence ID" value="RKF76542.1"/>
    <property type="molecule type" value="Genomic_DNA"/>
</dbReference>
<gene>
    <name evidence="2" type="ORF">GcM1_c14161o29</name>
</gene>
<organism evidence="2 3">
    <name type="scientific">Golovinomyces cichoracearum</name>
    <dbReference type="NCBI Taxonomy" id="62708"/>
    <lineage>
        <taxon>Eukaryota</taxon>
        <taxon>Fungi</taxon>
        <taxon>Dikarya</taxon>
        <taxon>Ascomycota</taxon>
        <taxon>Pezizomycotina</taxon>
        <taxon>Leotiomycetes</taxon>
        <taxon>Erysiphales</taxon>
        <taxon>Erysiphaceae</taxon>
        <taxon>Golovinomyces</taxon>
    </lineage>
</organism>
<dbReference type="Proteomes" id="UP000285326">
    <property type="component" value="Unassembled WGS sequence"/>
</dbReference>